<evidence type="ECO:0000256" key="2">
    <source>
        <dbReference type="ARBA" id="ARBA00023163"/>
    </source>
</evidence>
<dbReference type="PANTHER" id="PTHR13946">
    <property type="entry name" value="DNA-DIRECTED RNA POLYMERASE I,II,III"/>
    <property type="match status" value="1"/>
</dbReference>
<dbReference type="InterPro" id="IPR036603">
    <property type="entry name" value="RBP11-like"/>
</dbReference>
<evidence type="ECO:0000313" key="6">
    <source>
        <dbReference type="Proteomes" id="UP000014064"/>
    </source>
</evidence>
<dbReference type="KEGG" id="wic:J056_003609"/>
<dbReference type="OrthoDB" id="10248581at2759"/>
<dbReference type="GO" id="GO:0005665">
    <property type="term" value="C:RNA polymerase II, core complex"/>
    <property type="evidence" value="ECO:0007669"/>
    <property type="project" value="TreeGrafter"/>
</dbReference>
<dbReference type="RefSeq" id="XP_009267100.1">
    <property type="nucleotide sequence ID" value="XM_009268825.1"/>
</dbReference>
<comment type="similarity">
    <text evidence="3">Belongs to the archaeal Rpo11/eukaryotic RPB11/RPC19 RNA polymerase subunit family.</text>
</comment>
<dbReference type="Gene3D" id="3.30.1360.10">
    <property type="entry name" value="RNA polymerase, RBP11-like subunit"/>
    <property type="match status" value="1"/>
</dbReference>
<accession>R9AIA9</accession>
<evidence type="ECO:0000313" key="5">
    <source>
        <dbReference type="EMBL" id="EOR01933.1"/>
    </source>
</evidence>
<keyword evidence="6" id="KW-1185">Reference proteome</keyword>
<dbReference type="eggNOG" id="KOG4392">
    <property type="taxonomic scope" value="Eukaryota"/>
</dbReference>
<keyword evidence="1 5" id="KW-0240">DNA-directed RNA polymerase</keyword>
<protein>
    <submittedName>
        <fullName evidence="5">DNA-directed RNA polymerase II subunit rpb11</fullName>
    </submittedName>
</protein>
<dbReference type="AlphaFoldDB" id="R9AIA9"/>
<dbReference type="InterPro" id="IPR009025">
    <property type="entry name" value="RBP11-like_dimer"/>
</dbReference>
<dbReference type="Pfam" id="PF13656">
    <property type="entry name" value="RNA_pol_L_2"/>
    <property type="match status" value="1"/>
</dbReference>
<dbReference type="HOGENOM" id="CLU_2607859_0_0_1"/>
<dbReference type="GO" id="GO:0046983">
    <property type="term" value="F:protein dimerization activity"/>
    <property type="evidence" value="ECO:0007669"/>
    <property type="project" value="InterPro"/>
</dbReference>
<evidence type="ECO:0000256" key="3">
    <source>
        <dbReference type="ARBA" id="ARBA00025751"/>
    </source>
</evidence>
<dbReference type="GO" id="GO:0006366">
    <property type="term" value="P:transcription by RNA polymerase II"/>
    <property type="evidence" value="ECO:0007669"/>
    <property type="project" value="TreeGrafter"/>
</dbReference>
<reference evidence="6" key="1">
    <citation type="journal article" date="2013" name="BMC Genomics">
        <title>Genome and transcriptome sequencing of the halophilic fungus Wallemia ichthyophaga: haloadaptations present and absent.</title>
        <authorList>
            <person name="Zajc J."/>
            <person name="Liu Y."/>
            <person name="Dai W."/>
            <person name="Yang Z."/>
            <person name="Hu J."/>
            <person name="Gostincar C."/>
            <person name="Gunde-Cimerman N."/>
        </authorList>
    </citation>
    <scope>NUCLEOTIDE SEQUENCE [LARGE SCALE GENOMIC DNA]</scope>
    <source>
        <strain evidence="6">EXF-994 / CBS 113033</strain>
    </source>
</reference>
<gene>
    <name evidence="5" type="ORF">J056_003609</name>
</gene>
<dbReference type="PANTHER" id="PTHR13946:SF16">
    <property type="entry name" value="DNA-DIRECTED RNA POLYMERASE II SUBUNIT RPB11"/>
    <property type="match status" value="1"/>
</dbReference>
<dbReference type="GeneID" id="20376561"/>
<sequence>MNAPNRSELFIVPDEEPKVSVVDDSRIPSTSTITLNRQDHTIANLISNEMTKNKDVIFSGYRVPHPLNPRSECCDDFVG</sequence>
<name>R9AIA9_WALI9</name>
<dbReference type="Proteomes" id="UP000014064">
    <property type="component" value="Unassembled WGS sequence"/>
</dbReference>
<dbReference type="EMBL" id="KE007228">
    <property type="protein sequence ID" value="EOR01933.1"/>
    <property type="molecule type" value="Genomic_DNA"/>
</dbReference>
<proteinExistence type="inferred from homology"/>
<keyword evidence="2" id="KW-0804">Transcription</keyword>
<feature type="domain" description="DNA-directed RNA polymerase RBP11-like dimerisation" evidence="4">
    <location>
        <begin position="31"/>
        <end position="70"/>
    </location>
</feature>
<evidence type="ECO:0000259" key="4">
    <source>
        <dbReference type="Pfam" id="PF13656"/>
    </source>
</evidence>
<dbReference type="SUPFAM" id="SSF55257">
    <property type="entry name" value="RBP11-like subunits of RNA polymerase"/>
    <property type="match status" value="1"/>
</dbReference>
<organism evidence="5 6">
    <name type="scientific">Wallemia ichthyophaga (strain EXF-994 / CBS 113033)</name>
    <dbReference type="NCBI Taxonomy" id="1299270"/>
    <lineage>
        <taxon>Eukaryota</taxon>
        <taxon>Fungi</taxon>
        <taxon>Dikarya</taxon>
        <taxon>Basidiomycota</taxon>
        <taxon>Wallemiomycotina</taxon>
        <taxon>Wallemiomycetes</taxon>
        <taxon>Wallemiales</taxon>
        <taxon>Wallemiaceae</taxon>
        <taxon>Wallemia</taxon>
    </lineage>
</organism>
<evidence type="ECO:0000256" key="1">
    <source>
        <dbReference type="ARBA" id="ARBA00022478"/>
    </source>
</evidence>
<dbReference type="GO" id="GO:0003899">
    <property type="term" value="F:DNA-directed RNA polymerase activity"/>
    <property type="evidence" value="ECO:0007669"/>
    <property type="project" value="TreeGrafter"/>
</dbReference>
<dbReference type="STRING" id="1299270.R9AIA9"/>